<evidence type="ECO:0000259" key="1">
    <source>
        <dbReference type="Pfam" id="PF00144"/>
    </source>
</evidence>
<accession>A0A0A7PRX2</accession>
<dbReference type="PANTHER" id="PTHR43283:SF3">
    <property type="entry name" value="BETA-LACTAMASE FAMILY PROTEIN (AFU_ORTHOLOGUE AFUA_5G07500)"/>
    <property type="match status" value="1"/>
</dbReference>
<dbReference type="AlphaFoldDB" id="A0A0A7PRX2"/>
<dbReference type="Proteomes" id="UP000030907">
    <property type="component" value="Chromosome"/>
</dbReference>
<reference evidence="2 3" key="1">
    <citation type="journal article" date="2015" name="Int. J. Syst. Evol. Microbiol.">
        <title>Description of Sphingopyxis fribergensis sp. nov. - a soil bacterium with the ability to degrade styrene and phenylacetic acid.</title>
        <authorList>
            <person name="Oelschlagel M."/>
            <person name="Ruckert C."/>
            <person name="Kalinowski J."/>
            <person name="Schmidt G."/>
            <person name="Schlomann M."/>
            <person name="Tischler D."/>
        </authorList>
    </citation>
    <scope>NUCLEOTIDE SEQUENCE [LARGE SCALE GENOMIC DNA]</scope>
    <source>
        <strain evidence="2 3">Kp5.2</strain>
    </source>
</reference>
<dbReference type="SUPFAM" id="SSF56601">
    <property type="entry name" value="beta-lactamase/transpeptidase-like"/>
    <property type="match status" value="1"/>
</dbReference>
<dbReference type="PANTHER" id="PTHR43283">
    <property type="entry name" value="BETA-LACTAMASE-RELATED"/>
    <property type="match status" value="1"/>
</dbReference>
<proteinExistence type="predicted"/>
<dbReference type="OrthoDB" id="9808046at2"/>
<organism evidence="2 3">
    <name type="scientific">Sphingopyxis fribergensis</name>
    <dbReference type="NCBI Taxonomy" id="1515612"/>
    <lineage>
        <taxon>Bacteria</taxon>
        <taxon>Pseudomonadati</taxon>
        <taxon>Pseudomonadota</taxon>
        <taxon>Alphaproteobacteria</taxon>
        <taxon>Sphingomonadales</taxon>
        <taxon>Sphingomonadaceae</taxon>
        <taxon>Sphingopyxis</taxon>
    </lineage>
</organism>
<evidence type="ECO:0000313" key="3">
    <source>
        <dbReference type="Proteomes" id="UP000030907"/>
    </source>
</evidence>
<keyword evidence="3" id="KW-1185">Reference proteome</keyword>
<dbReference type="EMBL" id="CP009122">
    <property type="protein sequence ID" value="AJA10752.1"/>
    <property type="molecule type" value="Genomic_DNA"/>
</dbReference>
<evidence type="ECO:0000313" key="2">
    <source>
        <dbReference type="EMBL" id="AJA10752.1"/>
    </source>
</evidence>
<dbReference type="InterPro" id="IPR050789">
    <property type="entry name" value="Diverse_Enzym_Activities"/>
</dbReference>
<dbReference type="Gene3D" id="3.40.710.10">
    <property type="entry name" value="DD-peptidase/beta-lactamase superfamily"/>
    <property type="match status" value="1"/>
</dbReference>
<sequence>MTHGFDTTRLDRIPAFLAAKYIDTGRLPHAATLVSRRGEIAHQSVIGEARPGQALKDDAIFRIASMTKPITSIAFMMLVEEGKVALSDPLVKFCPEFKDTGVFVAGGGNVPFLMRPPASPIRMVDLLRHTSGLTYGFQERTPVDAAYRKAKIDDFDADYTMDSFIADLAKIPLQFDPGAHWNYSMATDVLGAVIERIEGKPFGEVLQERIFDPLGMVDTGFKVPAEQQHRLADAYSFHPRDKMQGFDEGARSRWAKDRSFHSGGGGLASTLHDYHRFCLMLLGGGKYGDTRIISRKTLDLMTSNHLVGGGDLTQHSVGIFSEDENAGVGFGLGFAVTLDPARAGIPGSAGDFYWGGMFSTGFFVDPLEEICMVFMTQLMPSSTYPVRREVKTMVHAALDD</sequence>
<feature type="domain" description="Beta-lactamase-related" evidence="1">
    <location>
        <begin position="19"/>
        <end position="383"/>
    </location>
</feature>
<protein>
    <submittedName>
        <fullName evidence="2">Beta-lactamase</fullName>
    </submittedName>
</protein>
<dbReference type="InterPro" id="IPR012338">
    <property type="entry name" value="Beta-lactam/transpept-like"/>
</dbReference>
<dbReference type="RefSeq" id="WP_039577592.1">
    <property type="nucleotide sequence ID" value="NZ_CP009122.1"/>
</dbReference>
<dbReference type="InterPro" id="IPR001466">
    <property type="entry name" value="Beta-lactam-related"/>
</dbReference>
<dbReference type="HOGENOM" id="CLU_020027_11_2_5"/>
<dbReference type="STRING" id="1515612.SKP52_19420"/>
<name>A0A0A7PRX2_9SPHN</name>
<gene>
    <name evidence="2" type="ORF">SKP52_19420</name>
</gene>
<dbReference type="KEGG" id="sphk:SKP52_19420"/>
<dbReference type="Pfam" id="PF00144">
    <property type="entry name" value="Beta-lactamase"/>
    <property type="match status" value="1"/>
</dbReference>